<evidence type="ECO:0000313" key="2">
    <source>
        <dbReference type="Proteomes" id="UP000324832"/>
    </source>
</evidence>
<evidence type="ECO:0000313" key="1">
    <source>
        <dbReference type="EMBL" id="VVC88564.1"/>
    </source>
</evidence>
<accession>A0A5E4PT63</accession>
<reference evidence="1 2" key="1">
    <citation type="submission" date="2017-07" db="EMBL/GenBank/DDBJ databases">
        <authorList>
            <person name="Talla V."/>
            <person name="Backstrom N."/>
        </authorList>
    </citation>
    <scope>NUCLEOTIDE SEQUENCE [LARGE SCALE GENOMIC DNA]</scope>
</reference>
<sequence length="151" mass="16673">MSAITPSVRLKYQLPEDLPEVGVKAVLQLVEICLAPMGPFHGTSDKARAVLAALIATVSGRFVPSTASILHTICVSKLYYIKPYPLEKGIQTADPTQLLLDNLDASVYNVTQSDQSEDRIELNFLLASVVWQCLPPYYVVNVRHFKTADKL</sequence>
<name>A0A5E4PT63_9NEOP</name>
<dbReference type="EMBL" id="FZQP02000349">
    <property type="protein sequence ID" value="VVC88564.1"/>
    <property type="molecule type" value="Genomic_DNA"/>
</dbReference>
<proteinExistence type="predicted"/>
<dbReference type="Proteomes" id="UP000324832">
    <property type="component" value="Unassembled WGS sequence"/>
</dbReference>
<dbReference type="AlphaFoldDB" id="A0A5E4PT63"/>
<protein>
    <submittedName>
        <fullName evidence="1">Uncharacterized protein</fullName>
    </submittedName>
</protein>
<gene>
    <name evidence="1" type="ORF">LSINAPIS_LOCUS1907</name>
</gene>
<organism evidence="1 2">
    <name type="scientific">Leptidea sinapis</name>
    <dbReference type="NCBI Taxonomy" id="189913"/>
    <lineage>
        <taxon>Eukaryota</taxon>
        <taxon>Metazoa</taxon>
        <taxon>Ecdysozoa</taxon>
        <taxon>Arthropoda</taxon>
        <taxon>Hexapoda</taxon>
        <taxon>Insecta</taxon>
        <taxon>Pterygota</taxon>
        <taxon>Neoptera</taxon>
        <taxon>Endopterygota</taxon>
        <taxon>Lepidoptera</taxon>
        <taxon>Glossata</taxon>
        <taxon>Ditrysia</taxon>
        <taxon>Papilionoidea</taxon>
        <taxon>Pieridae</taxon>
        <taxon>Dismorphiinae</taxon>
        <taxon>Leptidea</taxon>
    </lineage>
</organism>
<keyword evidence="2" id="KW-1185">Reference proteome</keyword>